<feature type="transmembrane region" description="Helical" evidence="1">
    <location>
        <begin position="138"/>
        <end position="154"/>
    </location>
</feature>
<dbReference type="AlphaFoldDB" id="A0A6C0KDM8"/>
<name>A0A6C0KDM8_9ZZZZ</name>
<evidence type="ECO:0000313" key="2">
    <source>
        <dbReference type="EMBL" id="QHU14334.1"/>
    </source>
</evidence>
<reference evidence="2" key="1">
    <citation type="journal article" date="2020" name="Nature">
        <title>Giant virus diversity and host interactions through global metagenomics.</title>
        <authorList>
            <person name="Schulz F."/>
            <person name="Roux S."/>
            <person name="Paez-Espino D."/>
            <person name="Jungbluth S."/>
            <person name="Walsh D.A."/>
            <person name="Denef V.J."/>
            <person name="McMahon K.D."/>
            <person name="Konstantinidis K.T."/>
            <person name="Eloe-Fadrosh E.A."/>
            <person name="Kyrpides N.C."/>
            <person name="Woyke T."/>
        </authorList>
    </citation>
    <scope>NUCLEOTIDE SEQUENCE</scope>
    <source>
        <strain evidence="2">GVMAG-S-1102113-118</strain>
    </source>
</reference>
<organism evidence="2">
    <name type="scientific">viral metagenome</name>
    <dbReference type="NCBI Taxonomy" id="1070528"/>
    <lineage>
        <taxon>unclassified sequences</taxon>
        <taxon>metagenomes</taxon>
        <taxon>organismal metagenomes</taxon>
    </lineage>
</organism>
<dbReference type="EMBL" id="MN740839">
    <property type="protein sequence ID" value="QHU14334.1"/>
    <property type="molecule type" value="Genomic_DNA"/>
</dbReference>
<keyword evidence="1" id="KW-1133">Transmembrane helix</keyword>
<protein>
    <submittedName>
        <fullName evidence="2">Uncharacterized protein</fullName>
    </submittedName>
</protein>
<proteinExistence type="predicted"/>
<keyword evidence="1" id="KW-0812">Transmembrane</keyword>
<keyword evidence="1" id="KW-0472">Membrane</keyword>
<accession>A0A6C0KDM8</accession>
<sequence>MTRHRTECQTLVLIVMALLSYIYINSKYKPQEPGKFTLFKPIKACLCNGIYDIICSVAIMNFPACRVAKLHINVFDVQLEPLTKRILAYWILTYSFPRLLAGVYKNTFLDLSASFTYFVEGSVYHAEYSTYRTANDKSLYVAYMCYVLGVLTLFRDFKAV</sequence>
<evidence type="ECO:0000256" key="1">
    <source>
        <dbReference type="SAM" id="Phobius"/>
    </source>
</evidence>